<keyword evidence="5 6" id="KW-0472">Membrane</keyword>
<evidence type="ECO:0000313" key="8">
    <source>
        <dbReference type="Proteomes" id="UP000177416"/>
    </source>
</evidence>
<dbReference type="EMBL" id="MFJJ01000043">
    <property type="protein sequence ID" value="OGG13552.1"/>
    <property type="molecule type" value="Genomic_DNA"/>
</dbReference>
<dbReference type="Pfam" id="PF07963">
    <property type="entry name" value="N_methyl"/>
    <property type="match status" value="1"/>
</dbReference>
<dbReference type="InterPro" id="IPR000983">
    <property type="entry name" value="Bac_GSPG_pilin"/>
</dbReference>
<dbReference type="InterPro" id="IPR045584">
    <property type="entry name" value="Pilin-like"/>
</dbReference>
<keyword evidence="3 6" id="KW-0812">Transmembrane</keyword>
<reference evidence="7 8" key="1">
    <citation type="journal article" date="2016" name="Nat. Commun.">
        <title>Thousands of microbial genomes shed light on interconnected biogeochemical processes in an aquifer system.</title>
        <authorList>
            <person name="Anantharaman K."/>
            <person name="Brown C.T."/>
            <person name="Hug L.A."/>
            <person name="Sharon I."/>
            <person name="Castelle C.J."/>
            <person name="Probst A.J."/>
            <person name="Thomas B.C."/>
            <person name="Singh A."/>
            <person name="Wilkins M.J."/>
            <person name="Karaoz U."/>
            <person name="Brodie E.L."/>
            <person name="Williams K.H."/>
            <person name="Hubbard S.S."/>
            <person name="Banfield J.F."/>
        </authorList>
    </citation>
    <scope>NUCLEOTIDE SEQUENCE [LARGE SCALE GENOMIC DNA]</scope>
</reference>
<keyword evidence="2" id="KW-0488">Methylation</keyword>
<accession>A0A1F5ZN98</accession>
<dbReference type="PRINTS" id="PR00813">
    <property type="entry name" value="BCTERIALGSPG"/>
</dbReference>
<protein>
    <recommendedName>
        <fullName evidence="9">Type II secretion system protein GspG C-terminal domain-containing protein</fullName>
    </recommendedName>
</protein>
<evidence type="ECO:0000256" key="6">
    <source>
        <dbReference type="SAM" id="Phobius"/>
    </source>
</evidence>
<feature type="transmembrane region" description="Helical" evidence="6">
    <location>
        <begin position="12"/>
        <end position="32"/>
    </location>
</feature>
<evidence type="ECO:0000256" key="3">
    <source>
        <dbReference type="ARBA" id="ARBA00022692"/>
    </source>
</evidence>
<comment type="subcellular location">
    <subcellularLocation>
        <location evidence="1">Membrane</location>
        <topology evidence="1">Single-pass membrane protein</topology>
    </subcellularLocation>
</comment>
<dbReference type="Proteomes" id="UP000177416">
    <property type="component" value="Unassembled WGS sequence"/>
</dbReference>
<evidence type="ECO:0000313" key="7">
    <source>
        <dbReference type="EMBL" id="OGG13552.1"/>
    </source>
</evidence>
<evidence type="ECO:0000256" key="5">
    <source>
        <dbReference type="ARBA" id="ARBA00023136"/>
    </source>
</evidence>
<name>A0A1F5ZN98_9BACT</name>
<dbReference type="PANTHER" id="PTHR30093:SF44">
    <property type="entry name" value="TYPE II SECRETION SYSTEM CORE PROTEIN G"/>
    <property type="match status" value="1"/>
</dbReference>
<gene>
    <name evidence="7" type="ORF">A2875_01570</name>
</gene>
<evidence type="ECO:0000256" key="1">
    <source>
        <dbReference type="ARBA" id="ARBA00004167"/>
    </source>
</evidence>
<dbReference type="PANTHER" id="PTHR30093">
    <property type="entry name" value="GENERAL SECRETION PATHWAY PROTEIN G"/>
    <property type="match status" value="1"/>
</dbReference>
<sequence>MKNKKQYGFTLLELMVVIVILGVLSMIGISAFTSSQIRSRDTKRKADLANFQKSLEFYYNDYNSFPLSDAEGQIICQTDGTVCPWGEQFADEKGTIYMIRLPKEGSGSRRYFYISDGIDYRVYALLENTEDSGLITPGVATNCAASGSSVDCNYGIASVNIMP</sequence>
<dbReference type="AlphaFoldDB" id="A0A1F5ZN98"/>
<evidence type="ECO:0000256" key="4">
    <source>
        <dbReference type="ARBA" id="ARBA00022989"/>
    </source>
</evidence>
<evidence type="ECO:0000256" key="2">
    <source>
        <dbReference type="ARBA" id="ARBA00022481"/>
    </source>
</evidence>
<dbReference type="SUPFAM" id="SSF54523">
    <property type="entry name" value="Pili subunits"/>
    <property type="match status" value="1"/>
</dbReference>
<keyword evidence="4 6" id="KW-1133">Transmembrane helix</keyword>
<dbReference type="GO" id="GO:0016020">
    <property type="term" value="C:membrane"/>
    <property type="evidence" value="ECO:0007669"/>
    <property type="project" value="UniProtKB-SubCell"/>
</dbReference>
<dbReference type="Gene3D" id="3.30.700.10">
    <property type="entry name" value="Glycoprotein, Type 4 Pilin"/>
    <property type="match status" value="1"/>
</dbReference>
<dbReference type="InterPro" id="IPR012902">
    <property type="entry name" value="N_methyl_site"/>
</dbReference>
<proteinExistence type="predicted"/>
<dbReference type="GO" id="GO:0015628">
    <property type="term" value="P:protein secretion by the type II secretion system"/>
    <property type="evidence" value="ECO:0007669"/>
    <property type="project" value="InterPro"/>
</dbReference>
<comment type="caution">
    <text evidence="7">The sequence shown here is derived from an EMBL/GenBank/DDBJ whole genome shotgun (WGS) entry which is preliminary data.</text>
</comment>
<organism evidence="7 8">
    <name type="scientific">Candidatus Gottesmanbacteria bacterium RIFCSPHIGHO2_01_FULL_46_14</name>
    <dbReference type="NCBI Taxonomy" id="1798380"/>
    <lineage>
        <taxon>Bacteria</taxon>
        <taxon>Candidatus Gottesmaniibacteriota</taxon>
    </lineage>
</organism>
<evidence type="ECO:0008006" key="9">
    <source>
        <dbReference type="Google" id="ProtNLM"/>
    </source>
</evidence>
<dbReference type="GO" id="GO:0015627">
    <property type="term" value="C:type II protein secretion system complex"/>
    <property type="evidence" value="ECO:0007669"/>
    <property type="project" value="InterPro"/>
</dbReference>
<dbReference type="NCBIfam" id="TIGR02532">
    <property type="entry name" value="IV_pilin_GFxxxE"/>
    <property type="match status" value="1"/>
</dbReference>